<dbReference type="EMBL" id="CAJNOC010000905">
    <property type="protein sequence ID" value="CAF0815571.1"/>
    <property type="molecule type" value="Genomic_DNA"/>
</dbReference>
<dbReference type="AlphaFoldDB" id="A0A813TNG7"/>
<reference evidence="1" key="1">
    <citation type="submission" date="2021-02" db="EMBL/GenBank/DDBJ databases">
        <authorList>
            <person name="Nowell W R."/>
        </authorList>
    </citation>
    <scope>NUCLEOTIDE SEQUENCE</scope>
    <source>
        <strain evidence="1">Ploen Becks lab</strain>
    </source>
</reference>
<evidence type="ECO:0000313" key="1">
    <source>
        <dbReference type="EMBL" id="CAF0815571.1"/>
    </source>
</evidence>
<sequence length="192" mass="22963">MNEINHVLDLIRTNIEHFPECNLKNILDHAIIILEQVKYSLEINFTREEIIQFITGKCSTNCKLFDDNFNRAFKLLGSIKLFFQYKNYSYLNNIPYLVQALQLLHSFFNIFQLWTTYQNVVKADNLKDELKKFILDNNFKQKIDDLMKEIEDLYGKLLKCFESLEEESQNKQANLELFHKLKNKLIKIDKLE</sequence>
<name>A0A813TNG7_9BILA</name>
<keyword evidence="2" id="KW-1185">Reference proteome</keyword>
<gene>
    <name evidence="1" type="ORF">OXX778_LOCUS7194</name>
</gene>
<organism evidence="1 2">
    <name type="scientific">Brachionus calyciflorus</name>
    <dbReference type="NCBI Taxonomy" id="104777"/>
    <lineage>
        <taxon>Eukaryota</taxon>
        <taxon>Metazoa</taxon>
        <taxon>Spiralia</taxon>
        <taxon>Gnathifera</taxon>
        <taxon>Rotifera</taxon>
        <taxon>Eurotatoria</taxon>
        <taxon>Monogononta</taxon>
        <taxon>Pseudotrocha</taxon>
        <taxon>Ploima</taxon>
        <taxon>Brachionidae</taxon>
        <taxon>Brachionus</taxon>
    </lineage>
</organism>
<dbReference type="Proteomes" id="UP000663879">
    <property type="component" value="Unassembled WGS sequence"/>
</dbReference>
<comment type="caution">
    <text evidence="1">The sequence shown here is derived from an EMBL/GenBank/DDBJ whole genome shotgun (WGS) entry which is preliminary data.</text>
</comment>
<proteinExistence type="predicted"/>
<accession>A0A813TNG7</accession>
<evidence type="ECO:0000313" key="2">
    <source>
        <dbReference type="Proteomes" id="UP000663879"/>
    </source>
</evidence>
<protein>
    <submittedName>
        <fullName evidence="1">Uncharacterized protein</fullName>
    </submittedName>
</protein>